<evidence type="ECO:0000256" key="4">
    <source>
        <dbReference type="PROSITE-ProRule" id="PRU00335"/>
    </source>
</evidence>
<sequence length="237" mass="24386">MAEQNASRRARLAAETGREIKAVALTLLATGGPEAVSLRAIAREMGTTAGAVYGYYPSRDNLVASLIGDVGTALVDAAEAAAAEAPGADAAARVLAWAHAFRDWSLAHPEGFRLLHGDAAGGHRVPGYGPAAEAGARACAGLATLIAAARPAGEDPPGADAPAWPDFEPAFAARIRARCPELPPDAVALALRARGRMHGLVALEIHGHLRSVTRDPGKLYRAEMADLVRSLGLTVAA</sequence>
<dbReference type="PANTHER" id="PTHR30055:SF243">
    <property type="entry name" value="HTH-TYPE TRANSCRIPTIONAL REGULATOR RV1816"/>
    <property type="match status" value="1"/>
</dbReference>
<evidence type="ECO:0000256" key="1">
    <source>
        <dbReference type="ARBA" id="ARBA00023015"/>
    </source>
</evidence>
<protein>
    <submittedName>
        <fullName evidence="6">TetR/AcrR family transcriptional regulator</fullName>
    </submittedName>
</protein>
<comment type="caution">
    <text evidence="6">The sequence shown here is derived from an EMBL/GenBank/DDBJ whole genome shotgun (WGS) entry which is preliminary data.</text>
</comment>
<keyword evidence="1" id="KW-0805">Transcription regulation</keyword>
<dbReference type="PANTHER" id="PTHR30055">
    <property type="entry name" value="HTH-TYPE TRANSCRIPTIONAL REGULATOR RUTR"/>
    <property type="match status" value="1"/>
</dbReference>
<organism evidence="6 7">
    <name type="scientific">Streptomyces stramineus</name>
    <dbReference type="NCBI Taxonomy" id="173861"/>
    <lineage>
        <taxon>Bacteria</taxon>
        <taxon>Bacillati</taxon>
        <taxon>Actinomycetota</taxon>
        <taxon>Actinomycetes</taxon>
        <taxon>Kitasatosporales</taxon>
        <taxon>Streptomycetaceae</taxon>
        <taxon>Streptomyces</taxon>
    </lineage>
</organism>
<evidence type="ECO:0000313" key="6">
    <source>
        <dbReference type="EMBL" id="GAA0466027.1"/>
    </source>
</evidence>
<keyword evidence="2 4" id="KW-0238">DNA-binding</keyword>
<accession>A0ABP3JWY5</accession>
<feature type="DNA-binding region" description="H-T-H motif" evidence="4">
    <location>
        <begin position="37"/>
        <end position="56"/>
    </location>
</feature>
<name>A0ABP3JWY5_9ACTN</name>
<reference evidence="7" key="1">
    <citation type="journal article" date="2019" name="Int. J. Syst. Evol. Microbiol.">
        <title>The Global Catalogue of Microorganisms (GCM) 10K type strain sequencing project: providing services to taxonomists for standard genome sequencing and annotation.</title>
        <authorList>
            <consortium name="The Broad Institute Genomics Platform"/>
            <consortium name="The Broad Institute Genome Sequencing Center for Infectious Disease"/>
            <person name="Wu L."/>
            <person name="Ma J."/>
        </authorList>
    </citation>
    <scope>NUCLEOTIDE SEQUENCE [LARGE SCALE GENOMIC DNA]</scope>
    <source>
        <strain evidence="7">JCM 10649</strain>
    </source>
</reference>
<dbReference type="Pfam" id="PF00440">
    <property type="entry name" value="TetR_N"/>
    <property type="match status" value="1"/>
</dbReference>
<dbReference type="InterPro" id="IPR036271">
    <property type="entry name" value="Tet_transcr_reg_TetR-rel_C_sf"/>
</dbReference>
<evidence type="ECO:0000256" key="2">
    <source>
        <dbReference type="ARBA" id="ARBA00023125"/>
    </source>
</evidence>
<dbReference type="InterPro" id="IPR025996">
    <property type="entry name" value="MT1864/Rv1816-like_C"/>
</dbReference>
<dbReference type="InterPro" id="IPR050109">
    <property type="entry name" value="HTH-type_TetR-like_transc_reg"/>
</dbReference>
<dbReference type="PROSITE" id="PS50977">
    <property type="entry name" value="HTH_TETR_2"/>
    <property type="match status" value="1"/>
</dbReference>
<proteinExistence type="predicted"/>
<dbReference type="EMBL" id="BAAAHB010000029">
    <property type="protein sequence ID" value="GAA0466027.1"/>
    <property type="molecule type" value="Genomic_DNA"/>
</dbReference>
<dbReference type="SUPFAM" id="SSF46689">
    <property type="entry name" value="Homeodomain-like"/>
    <property type="match status" value="1"/>
</dbReference>
<keyword evidence="3" id="KW-0804">Transcription</keyword>
<evidence type="ECO:0000313" key="7">
    <source>
        <dbReference type="Proteomes" id="UP001499895"/>
    </source>
</evidence>
<gene>
    <name evidence="6" type="ORF">GCM10009544_30370</name>
</gene>
<evidence type="ECO:0000256" key="3">
    <source>
        <dbReference type="ARBA" id="ARBA00023163"/>
    </source>
</evidence>
<evidence type="ECO:0000259" key="5">
    <source>
        <dbReference type="PROSITE" id="PS50977"/>
    </source>
</evidence>
<dbReference type="SUPFAM" id="SSF48498">
    <property type="entry name" value="Tetracyclin repressor-like, C-terminal domain"/>
    <property type="match status" value="1"/>
</dbReference>
<dbReference type="InterPro" id="IPR001647">
    <property type="entry name" value="HTH_TetR"/>
</dbReference>
<feature type="domain" description="HTH tetR-type" evidence="5">
    <location>
        <begin position="14"/>
        <end position="74"/>
    </location>
</feature>
<keyword evidence="7" id="KW-1185">Reference proteome</keyword>
<dbReference type="Gene3D" id="1.10.357.10">
    <property type="entry name" value="Tetracycline Repressor, domain 2"/>
    <property type="match status" value="1"/>
</dbReference>
<dbReference type="RefSeq" id="WP_344090534.1">
    <property type="nucleotide sequence ID" value="NZ_BAAAHB010000029.1"/>
</dbReference>
<dbReference type="InterPro" id="IPR009057">
    <property type="entry name" value="Homeodomain-like_sf"/>
</dbReference>
<dbReference type="Pfam" id="PF13305">
    <property type="entry name" value="TetR_C_33"/>
    <property type="match status" value="1"/>
</dbReference>
<dbReference type="Proteomes" id="UP001499895">
    <property type="component" value="Unassembled WGS sequence"/>
</dbReference>